<protein>
    <submittedName>
        <fullName evidence="3">Uncharacterized protein</fullName>
    </submittedName>
</protein>
<feature type="compositionally biased region" description="Polar residues" evidence="1">
    <location>
        <begin position="1"/>
        <end position="12"/>
    </location>
</feature>
<dbReference type="EMBL" id="KQ234927">
    <property type="protein sequence ID" value="KMZ83326.1"/>
    <property type="molecule type" value="Genomic_DNA"/>
</dbReference>
<dbReference type="AlphaFoldDB" id="A0A0J9SL25"/>
<organism evidence="3 4">
    <name type="scientific">Plasmodium vivax (strain Brazil I)</name>
    <dbReference type="NCBI Taxonomy" id="1033975"/>
    <lineage>
        <taxon>Eukaryota</taxon>
        <taxon>Sar</taxon>
        <taxon>Alveolata</taxon>
        <taxon>Apicomplexa</taxon>
        <taxon>Aconoidasida</taxon>
        <taxon>Haemosporida</taxon>
        <taxon>Plasmodiidae</taxon>
        <taxon>Plasmodium</taxon>
        <taxon>Plasmodium (Plasmodium)</taxon>
    </lineage>
</organism>
<feature type="region of interest" description="Disordered" evidence="1">
    <location>
        <begin position="1"/>
        <end position="25"/>
    </location>
</feature>
<proteinExistence type="predicted"/>
<dbReference type="Proteomes" id="UP000053327">
    <property type="component" value="Unassembled WGS sequence"/>
</dbReference>
<reference evidence="3 4" key="1">
    <citation type="submission" date="2011-08" db="EMBL/GenBank/DDBJ databases">
        <title>The Genome Sequence of Plasmodium vivax Brazil I.</title>
        <authorList>
            <consortium name="The Broad Institute Genome Sequencing Platform"/>
            <consortium name="The Broad Institute Genome Sequencing Center for Infectious Disease"/>
            <person name="Neafsey D."/>
            <person name="Carlton J."/>
            <person name="Barnwell J."/>
            <person name="Collins W."/>
            <person name="Escalante A."/>
            <person name="Mullikin J."/>
            <person name="Saul A."/>
            <person name="Guigo R."/>
            <person name="Camara F."/>
            <person name="Young S.K."/>
            <person name="Zeng Q."/>
            <person name="Gargeya S."/>
            <person name="Fitzgerald M."/>
            <person name="Haas B."/>
            <person name="Abouelleil A."/>
            <person name="Alvarado L."/>
            <person name="Arachchi H.M."/>
            <person name="Berlin A."/>
            <person name="Brown A."/>
            <person name="Chapman S.B."/>
            <person name="Chen Z."/>
            <person name="Dunbar C."/>
            <person name="Freedman E."/>
            <person name="Gearin G."/>
            <person name="Gellesch M."/>
            <person name="Goldberg J."/>
            <person name="Griggs A."/>
            <person name="Gujja S."/>
            <person name="Heiman D."/>
            <person name="Howarth C."/>
            <person name="Larson L."/>
            <person name="Lui A."/>
            <person name="MacDonald P.J.P."/>
            <person name="Montmayeur A."/>
            <person name="Murphy C."/>
            <person name="Neiman D."/>
            <person name="Pearson M."/>
            <person name="Priest M."/>
            <person name="Roberts A."/>
            <person name="Saif S."/>
            <person name="Shea T."/>
            <person name="Shenoy N."/>
            <person name="Sisk P."/>
            <person name="Stolte C."/>
            <person name="Sykes S."/>
            <person name="Wortman J."/>
            <person name="Nusbaum C."/>
            <person name="Birren B."/>
        </authorList>
    </citation>
    <scope>NUCLEOTIDE SEQUENCE [LARGE SCALE GENOMIC DNA]</scope>
    <source>
        <strain evidence="3 4">Brazil I</strain>
    </source>
</reference>
<evidence type="ECO:0000313" key="3">
    <source>
        <dbReference type="EMBL" id="KMZ83326.1"/>
    </source>
</evidence>
<evidence type="ECO:0000256" key="1">
    <source>
        <dbReference type="SAM" id="MobiDB-lite"/>
    </source>
</evidence>
<feature type="compositionally biased region" description="Basic and acidic residues" evidence="1">
    <location>
        <begin position="13"/>
        <end position="22"/>
    </location>
</feature>
<evidence type="ECO:0000313" key="4">
    <source>
        <dbReference type="Proteomes" id="UP000053327"/>
    </source>
</evidence>
<keyword evidence="2" id="KW-0812">Transmembrane</keyword>
<keyword evidence="2" id="KW-1133">Transmembrane helix</keyword>
<feature type="transmembrane region" description="Helical" evidence="2">
    <location>
        <begin position="52"/>
        <end position="78"/>
    </location>
</feature>
<accession>A0A0J9SL25</accession>
<name>A0A0J9SL25_PLAV1</name>
<keyword evidence="2" id="KW-0472">Membrane</keyword>
<gene>
    <name evidence="3" type="ORF">PVBG_06407</name>
</gene>
<sequence length="84" mass="9426">MPSVSSVGTNDKTSQEVVDHHSTTSGMVEPQIQQLDATGKLVLIRILLERHLLIYLLLKVLLILYNVLVKILFLQLLIVEALVH</sequence>
<evidence type="ECO:0000256" key="2">
    <source>
        <dbReference type="SAM" id="Phobius"/>
    </source>
</evidence>